<organism evidence="3">
    <name type="scientific">Arion vulgaris</name>
    <dbReference type="NCBI Taxonomy" id="1028688"/>
    <lineage>
        <taxon>Eukaryota</taxon>
        <taxon>Metazoa</taxon>
        <taxon>Spiralia</taxon>
        <taxon>Lophotrochozoa</taxon>
        <taxon>Mollusca</taxon>
        <taxon>Gastropoda</taxon>
        <taxon>Heterobranchia</taxon>
        <taxon>Euthyneura</taxon>
        <taxon>Panpulmonata</taxon>
        <taxon>Eupulmonata</taxon>
        <taxon>Stylommatophora</taxon>
        <taxon>Helicina</taxon>
        <taxon>Arionoidea</taxon>
        <taxon>Arionidae</taxon>
        <taxon>Arion</taxon>
    </lineage>
</organism>
<dbReference type="EMBL" id="HACG01045858">
    <property type="protein sequence ID" value="CEK92723.1"/>
    <property type="molecule type" value="Transcribed_RNA"/>
</dbReference>
<evidence type="ECO:0000313" key="3">
    <source>
        <dbReference type="EMBL" id="CEK92723.1"/>
    </source>
</evidence>
<gene>
    <name evidence="3" type="primary">ORF189829</name>
</gene>
<sequence length="235" mass="26439">MMSFAVILAVTFVTVTVTPHLSLGKEWNEYLNNQMSEEMRQAMVAWSDLDENAQYADKNGKANMGQGCDVAGSDGCHSVDVITNKNIETATRAVVDLGYVVVETVVSSNDENEFVVNKRKRRSADVSDEKSDSSDESNSSDENDSSDESDSRDKSDSSDENNNSHIKRKNSDNIIKGKITHVNSQRNINGDKRDIRIPSGYHHHNEMNNNEDTQYDNNNSNFFSRLFSLRRPTHH</sequence>
<proteinExistence type="predicted"/>
<dbReference type="AlphaFoldDB" id="A0A0B7BIE9"/>
<protein>
    <submittedName>
        <fullName evidence="3">Uncharacterized protein</fullName>
    </submittedName>
</protein>
<evidence type="ECO:0000256" key="1">
    <source>
        <dbReference type="SAM" id="MobiDB-lite"/>
    </source>
</evidence>
<feature type="signal peptide" evidence="2">
    <location>
        <begin position="1"/>
        <end position="24"/>
    </location>
</feature>
<evidence type="ECO:0000256" key="2">
    <source>
        <dbReference type="SAM" id="SignalP"/>
    </source>
</evidence>
<feature type="region of interest" description="Disordered" evidence="1">
    <location>
        <begin position="118"/>
        <end position="192"/>
    </location>
</feature>
<feature type="compositionally biased region" description="Basic and acidic residues" evidence="1">
    <location>
        <begin position="123"/>
        <end position="133"/>
    </location>
</feature>
<name>A0A0B7BIE9_9EUPU</name>
<accession>A0A0B7BIE9</accession>
<feature type="compositionally biased region" description="Acidic residues" evidence="1">
    <location>
        <begin position="134"/>
        <end position="148"/>
    </location>
</feature>
<feature type="chain" id="PRO_5002112163" evidence="2">
    <location>
        <begin position="25"/>
        <end position="235"/>
    </location>
</feature>
<keyword evidence="2" id="KW-0732">Signal</keyword>
<reference evidence="3" key="1">
    <citation type="submission" date="2014-12" db="EMBL/GenBank/DDBJ databases">
        <title>Insight into the proteome of Arion vulgaris.</title>
        <authorList>
            <person name="Aradska J."/>
            <person name="Bulat T."/>
            <person name="Smidak R."/>
            <person name="Sarate P."/>
            <person name="Gangsoo J."/>
            <person name="Sialana F."/>
            <person name="Bilban M."/>
            <person name="Lubec G."/>
        </authorList>
    </citation>
    <scope>NUCLEOTIDE SEQUENCE</scope>
    <source>
        <tissue evidence="3">Skin</tissue>
    </source>
</reference>